<name>A0AAE0I033_9PEZI</name>
<dbReference type="InterPro" id="IPR011990">
    <property type="entry name" value="TPR-like_helical_dom_sf"/>
</dbReference>
<gene>
    <name evidence="1" type="ORF">B0H66DRAFT_560003</name>
</gene>
<reference evidence="1" key="2">
    <citation type="submission" date="2023-06" db="EMBL/GenBank/DDBJ databases">
        <authorList>
            <consortium name="Lawrence Berkeley National Laboratory"/>
            <person name="Haridas S."/>
            <person name="Hensen N."/>
            <person name="Bonometti L."/>
            <person name="Westerberg I."/>
            <person name="Brannstrom I.O."/>
            <person name="Guillou S."/>
            <person name="Cros-Aarteil S."/>
            <person name="Calhoun S."/>
            <person name="Kuo A."/>
            <person name="Mondo S."/>
            <person name="Pangilinan J."/>
            <person name="Riley R."/>
            <person name="Labutti K."/>
            <person name="Andreopoulos B."/>
            <person name="Lipzen A."/>
            <person name="Chen C."/>
            <person name="Yanf M."/>
            <person name="Daum C."/>
            <person name="Ng V."/>
            <person name="Clum A."/>
            <person name="Steindorff A."/>
            <person name="Ohm R."/>
            <person name="Martin F."/>
            <person name="Silar P."/>
            <person name="Natvig D."/>
            <person name="Lalanne C."/>
            <person name="Gautier V."/>
            <person name="Ament-Velasquez S.L."/>
            <person name="Kruys A."/>
            <person name="Hutchinson M.I."/>
            <person name="Powell A.J."/>
            <person name="Barry K."/>
            <person name="Miller A.N."/>
            <person name="Grigoriev I.V."/>
            <person name="Debuchy R."/>
            <person name="Gladieux P."/>
            <person name="Thoren M.H."/>
            <person name="Johannesson H."/>
        </authorList>
    </citation>
    <scope>NUCLEOTIDE SEQUENCE</scope>
    <source>
        <strain evidence="1">CBS 118394</strain>
    </source>
</reference>
<dbReference type="AlphaFoldDB" id="A0AAE0I033"/>
<reference evidence="1" key="1">
    <citation type="journal article" date="2023" name="Mol. Phylogenet. Evol.">
        <title>Genome-scale phylogeny and comparative genomics of the fungal order Sordariales.</title>
        <authorList>
            <person name="Hensen N."/>
            <person name="Bonometti L."/>
            <person name="Westerberg I."/>
            <person name="Brannstrom I.O."/>
            <person name="Guillou S."/>
            <person name="Cros-Aarteil S."/>
            <person name="Calhoun S."/>
            <person name="Haridas S."/>
            <person name="Kuo A."/>
            <person name="Mondo S."/>
            <person name="Pangilinan J."/>
            <person name="Riley R."/>
            <person name="LaButti K."/>
            <person name="Andreopoulos B."/>
            <person name="Lipzen A."/>
            <person name="Chen C."/>
            <person name="Yan M."/>
            <person name="Daum C."/>
            <person name="Ng V."/>
            <person name="Clum A."/>
            <person name="Steindorff A."/>
            <person name="Ohm R.A."/>
            <person name="Martin F."/>
            <person name="Silar P."/>
            <person name="Natvig D.O."/>
            <person name="Lalanne C."/>
            <person name="Gautier V."/>
            <person name="Ament-Velasquez S.L."/>
            <person name="Kruys A."/>
            <person name="Hutchinson M.I."/>
            <person name="Powell A.J."/>
            <person name="Barry K."/>
            <person name="Miller A.N."/>
            <person name="Grigoriev I.V."/>
            <person name="Debuchy R."/>
            <person name="Gladieux P."/>
            <person name="Hiltunen Thoren M."/>
            <person name="Johannesson H."/>
        </authorList>
    </citation>
    <scope>NUCLEOTIDE SEQUENCE</scope>
    <source>
        <strain evidence="1">CBS 118394</strain>
    </source>
</reference>
<dbReference type="EMBL" id="JAUEDM010000005">
    <property type="protein sequence ID" value="KAK3315941.1"/>
    <property type="molecule type" value="Genomic_DNA"/>
</dbReference>
<proteinExistence type="predicted"/>
<dbReference type="Gene3D" id="1.25.40.10">
    <property type="entry name" value="Tetratricopeptide repeat domain"/>
    <property type="match status" value="1"/>
</dbReference>
<evidence type="ECO:0000313" key="2">
    <source>
        <dbReference type="Proteomes" id="UP001283341"/>
    </source>
</evidence>
<comment type="caution">
    <text evidence="1">The sequence shown here is derived from an EMBL/GenBank/DDBJ whole genome shotgun (WGS) entry which is preliminary data.</text>
</comment>
<dbReference type="Proteomes" id="UP001283341">
    <property type="component" value="Unassembled WGS sequence"/>
</dbReference>
<accession>A0AAE0I033</accession>
<protein>
    <submittedName>
        <fullName evidence="1">Uncharacterized protein</fullName>
    </submittedName>
</protein>
<organism evidence="1 2">
    <name type="scientific">Apodospora peruviana</name>
    <dbReference type="NCBI Taxonomy" id="516989"/>
    <lineage>
        <taxon>Eukaryota</taxon>
        <taxon>Fungi</taxon>
        <taxon>Dikarya</taxon>
        <taxon>Ascomycota</taxon>
        <taxon>Pezizomycotina</taxon>
        <taxon>Sordariomycetes</taxon>
        <taxon>Sordariomycetidae</taxon>
        <taxon>Sordariales</taxon>
        <taxon>Lasiosphaeriaceae</taxon>
        <taxon>Apodospora</taxon>
    </lineage>
</organism>
<evidence type="ECO:0000313" key="1">
    <source>
        <dbReference type="EMBL" id="KAK3315941.1"/>
    </source>
</evidence>
<keyword evidence="2" id="KW-1185">Reference proteome</keyword>
<sequence>MATSTTGAVRYSTANVSKSDSAQSFSWESPVPVNEFWDSISYCPARNFLDNFTEQELASLPIDPDSTSPNEEKFSLLLHLFQEKFAKFAKEETTPPRTPDDHNRWSRLLQAIYTMQSELGQIDEAGKTIHLIVDNRSDRSNLAPMHMLADHLFREGKYAEAEATERPVCAWMDAHEKLGRDSPQAINARRIIARALWNQGATRRAEVEALVEEIKGIVEGMAPPGGRFAVYQEEERELNAAMMAELQAWEEDLK</sequence>